<name>A0A495B1N0_VOGIN</name>
<dbReference type="PRINTS" id="PR00344">
    <property type="entry name" value="BCTRLSENSOR"/>
</dbReference>
<dbReference type="SUPFAM" id="SSF47384">
    <property type="entry name" value="Homodimeric domain of signal transducing histidine kinase"/>
    <property type="match status" value="1"/>
</dbReference>
<dbReference type="InterPro" id="IPR036890">
    <property type="entry name" value="HATPase_C_sf"/>
</dbReference>
<dbReference type="InterPro" id="IPR005467">
    <property type="entry name" value="His_kinase_dom"/>
</dbReference>
<evidence type="ECO:0000313" key="6">
    <source>
        <dbReference type="EMBL" id="RKQ54836.1"/>
    </source>
</evidence>
<keyword evidence="4" id="KW-1133">Transmembrane helix</keyword>
<dbReference type="SMART" id="SM00387">
    <property type="entry name" value="HATPase_c"/>
    <property type="match status" value="1"/>
</dbReference>
<keyword evidence="4" id="KW-0472">Membrane</keyword>
<dbReference type="GO" id="GO:0000155">
    <property type="term" value="F:phosphorelay sensor kinase activity"/>
    <property type="evidence" value="ECO:0007669"/>
    <property type="project" value="InterPro"/>
</dbReference>
<evidence type="ECO:0000256" key="2">
    <source>
        <dbReference type="ARBA" id="ARBA00012438"/>
    </source>
</evidence>
<dbReference type="InterPro" id="IPR004358">
    <property type="entry name" value="Sig_transdc_His_kin-like_C"/>
</dbReference>
<dbReference type="CDD" id="cd00082">
    <property type="entry name" value="HisKA"/>
    <property type="match status" value="1"/>
</dbReference>
<gene>
    <name evidence="6" type="ORF">C8E02_3098</name>
</gene>
<keyword evidence="4" id="KW-0812">Transmembrane</keyword>
<feature type="transmembrane region" description="Helical" evidence="4">
    <location>
        <begin position="20"/>
        <end position="39"/>
    </location>
</feature>
<organism evidence="6 7">
    <name type="scientific">Vogesella indigofera</name>
    <name type="common">Pseudomonas indigofera</name>
    <dbReference type="NCBI Taxonomy" id="45465"/>
    <lineage>
        <taxon>Bacteria</taxon>
        <taxon>Pseudomonadati</taxon>
        <taxon>Pseudomonadota</taxon>
        <taxon>Betaproteobacteria</taxon>
        <taxon>Neisseriales</taxon>
        <taxon>Chromobacteriaceae</taxon>
        <taxon>Vogesella</taxon>
    </lineage>
</organism>
<feature type="transmembrane region" description="Helical" evidence="4">
    <location>
        <begin position="164"/>
        <end position="182"/>
    </location>
</feature>
<feature type="domain" description="Histidine kinase" evidence="5">
    <location>
        <begin position="283"/>
        <end position="515"/>
    </location>
</feature>
<dbReference type="SUPFAM" id="SSF55874">
    <property type="entry name" value="ATPase domain of HSP90 chaperone/DNA topoisomerase II/histidine kinase"/>
    <property type="match status" value="1"/>
</dbReference>
<dbReference type="PANTHER" id="PTHR43065">
    <property type="entry name" value="SENSOR HISTIDINE KINASE"/>
    <property type="match status" value="1"/>
</dbReference>
<dbReference type="EC" id="2.7.13.3" evidence="2"/>
<accession>A0A495B1N0</accession>
<dbReference type="Pfam" id="PF02518">
    <property type="entry name" value="HATPase_c"/>
    <property type="match status" value="1"/>
</dbReference>
<dbReference type="PROSITE" id="PS50109">
    <property type="entry name" value="HIS_KIN"/>
    <property type="match status" value="1"/>
</dbReference>
<proteinExistence type="predicted"/>
<reference evidence="6 7" key="1">
    <citation type="submission" date="2018-10" db="EMBL/GenBank/DDBJ databases">
        <title>Genomic Encyclopedia of Type Strains, Phase IV (KMG-IV): sequencing the most valuable type-strain genomes for metagenomic binning, comparative biology and taxonomic classification.</title>
        <authorList>
            <person name="Goeker M."/>
        </authorList>
    </citation>
    <scope>NUCLEOTIDE SEQUENCE [LARGE SCALE GENOMIC DNA]</scope>
    <source>
        <strain evidence="6 7">DSM 3303</strain>
    </source>
</reference>
<evidence type="ECO:0000256" key="1">
    <source>
        <dbReference type="ARBA" id="ARBA00000085"/>
    </source>
</evidence>
<dbReference type="Proteomes" id="UP000279384">
    <property type="component" value="Unassembled WGS sequence"/>
</dbReference>
<evidence type="ECO:0000259" key="5">
    <source>
        <dbReference type="PROSITE" id="PS50109"/>
    </source>
</evidence>
<keyword evidence="3" id="KW-0597">Phosphoprotein</keyword>
<evidence type="ECO:0000256" key="4">
    <source>
        <dbReference type="SAM" id="Phobius"/>
    </source>
</evidence>
<evidence type="ECO:0000313" key="7">
    <source>
        <dbReference type="Proteomes" id="UP000279384"/>
    </source>
</evidence>
<dbReference type="InterPro" id="IPR003594">
    <property type="entry name" value="HATPase_dom"/>
</dbReference>
<dbReference type="InterPro" id="IPR003661">
    <property type="entry name" value="HisK_dim/P_dom"/>
</dbReference>
<dbReference type="AlphaFoldDB" id="A0A495B1N0"/>
<evidence type="ECO:0000256" key="3">
    <source>
        <dbReference type="ARBA" id="ARBA00022553"/>
    </source>
</evidence>
<dbReference type="EMBL" id="RBID01000018">
    <property type="protein sequence ID" value="RKQ54836.1"/>
    <property type="molecule type" value="Genomic_DNA"/>
</dbReference>
<dbReference type="InterPro" id="IPR036097">
    <property type="entry name" value="HisK_dim/P_sf"/>
</dbReference>
<dbReference type="Gene3D" id="1.10.287.130">
    <property type="match status" value="1"/>
</dbReference>
<sequence>MTNALSVQGDDMSSIKSRLAIWIISVLSVVMGLTGFLSYEAARDAEERDYLLLKQGLQERLALSLPHGVWQLDDQFIRLTLDAELKSAAVVGLMVEGDAGLFFGRMRSADGRITSLARAAPPPHDETLLLPILYQQRNNLGQITVYLSRDKITTRLAHELTRQIVQVLLINLLLFIILIAGLKRYVFSPLRELQQALYGAARLEAEADLQLPKSRFSEYAELVGGVNLIIHKISRELGLRRDAERTAIAEKERAEVAYRQLLDTQNTLVETEKLASLGSLVAGVAHEINTPVGITLTAASHLALITGQVGQQFQSGQIRKSELERYLDDARESTALILSNTERAANLIQSFKQVAVDQTSEARRQFDIAHYIGEIITSLRPKLRHSKVVIDVDCPPELQMDSYPGALSQVLTNLLMNALLHGYDDGAEGSIQIRVDAMAEQKIRLSVTDDGKGIPPENLKRIFEPFFTTRRGNGGSGLGLHIVFNIVFKRLGGTIRVDSTVGEGTSFILVLPCTAPETAN</sequence>
<comment type="catalytic activity">
    <reaction evidence="1">
        <text>ATP + protein L-histidine = ADP + protein N-phospho-L-histidine.</text>
        <dbReference type="EC" id="2.7.13.3"/>
    </reaction>
</comment>
<comment type="caution">
    <text evidence="6">The sequence shown here is derived from an EMBL/GenBank/DDBJ whole genome shotgun (WGS) entry which is preliminary data.</text>
</comment>
<dbReference type="Gene3D" id="3.30.565.10">
    <property type="entry name" value="Histidine kinase-like ATPase, C-terminal domain"/>
    <property type="match status" value="1"/>
</dbReference>
<protein>
    <recommendedName>
        <fullName evidence="2">histidine kinase</fullName>
        <ecNumber evidence="2">2.7.13.3</ecNumber>
    </recommendedName>
</protein>